<evidence type="ECO:0000313" key="4">
    <source>
        <dbReference type="Proteomes" id="UP001335737"/>
    </source>
</evidence>
<organism evidence="3 4">
    <name type="scientific">Virgibacillus tibetensis</name>
    <dbReference type="NCBI Taxonomy" id="3042313"/>
    <lineage>
        <taxon>Bacteria</taxon>
        <taxon>Bacillati</taxon>
        <taxon>Bacillota</taxon>
        <taxon>Bacilli</taxon>
        <taxon>Bacillales</taxon>
        <taxon>Bacillaceae</taxon>
        <taxon>Virgibacillus</taxon>
    </lineage>
</organism>
<gene>
    <name evidence="3" type="ORF">QGM71_15530</name>
</gene>
<keyword evidence="4" id="KW-1185">Reference proteome</keyword>
<evidence type="ECO:0000256" key="2">
    <source>
        <dbReference type="SAM" id="MobiDB-lite"/>
    </source>
</evidence>
<dbReference type="Proteomes" id="UP001335737">
    <property type="component" value="Unassembled WGS sequence"/>
</dbReference>
<comment type="caution">
    <text evidence="3">The sequence shown here is derived from an EMBL/GenBank/DDBJ whole genome shotgun (WGS) entry which is preliminary data.</text>
</comment>
<evidence type="ECO:0008006" key="5">
    <source>
        <dbReference type="Google" id="ProtNLM"/>
    </source>
</evidence>
<proteinExistence type="predicted"/>
<dbReference type="PANTHER" id="PTHR33823:SF4">
    <property type="entry name" value="GENERAL STRESS PROTEIN 16O"/>
    <property type="match status" value="1"/>
</dbReference>
<sequence length="117" mass="13369">MSNHLSQEEIKDFKEQLLKLKKENLEAMESSQGTGPNESIAELADYDNHPADMGTEQFEQQRDQGLNLIRKDRLQEINDALQRIEDGTYGLSEKSGEPIPVERLKAQPMARNLVEEE</sequence>
<name>A0ABU6KHW6_9BACI</name>
<dbReference type="EMBL" id="JARZFX010000009">
    <property type="protein sequence ID" value="MEC5424897.1"/>
    <property type="molecule type" value="Genomic_DNA"/>
</dbReference>
<evidence type="ECO:0000256" key="1">
    <source>
        <dbReference type="PROSITE-ProRule" id="PRU00510"/>
    </source>
</evidence>
<protein>
    <recommendedName>
        <fullName evidence="5">DksA C4-type domain-containing protein</fullName>
    </recommendedName>
</protein>
<dbReference type="PROSITE" id="PS51128">
    <property type="entry name" value="ZF_DKSA_2"/>
    <property type="match status" value="1"/>
</dbReference>
<dbReference type="RefSeq" id="WP_327608458.1">
    <property type="nucleotide sequence ID" value="NZ_JARZFX010000009.1"/>
</dbReference>
<dbReference type="Gene3D" id="1.20.120.910">
    <property type="entry name" value="DksA, coiled-coil domain"/>
    <property type="match status" value="1"/>
</dbReference>
<feature type="zinc finger region" description="dksA C4-type" evidence="1">
    <location>
        <begin position="92"/>
        <end position="116"/>
    </location>
</feature>
<dbReference type="InterPro" id="IPR037187">
    <property type="entry name" value="DnaK_N"/>
</dbReference>
<evidence type="ECO:0000313" key="3">
    <source>
        <dbReference type="EMBL" id="MEC5424897.1"/>
    </source>
</evidence>
<reference evidence="3 4" key="1">
    <citation type="journal article" date="2024" name="Int. J. Syst. Evol. Microbiol.">
        <title>Virgibacillus tibetensis sp. nov., isolated from salt lake on the Tibetan Plateau of China.</title>
        <authorList>
            <person name="Phurbu D."/>
            <person name="Liu Z.-X."/>
            <person name="Wang R."/>
            <person name="Zheng Y.-Y."/>
            <person name="Liu H.-C."/>
            <person name="Zhou Y.-G."/>
            <person name="Yu Y.-J."/>
            <person name="Li A.-H."/>
        </authorList>
    </citation>
    <scope>NUCLEOTIDE SEQUENCE [LARGE SCALE GENOMIC DNA]</scope>
    <source>
        <strain evidence="3 4">C22-A2</strain>
    </source>
</reference>
<feature type="region of interest" description="Disordered" evidence="2">
    <location>
        <begin position="24"/>
        <end position="52"/>
    </location>
</feature>
<dbReference type="PANTHER" id="PTHR33823">
    <property type="entry name" value="RNA POLYMERASE-BINDING TRANSCRIPTION FACTOR DKSA-RELATED"/>
    <property type="match status" value="1"/>
</dbReference>
<accession>A0ABU6KHW6</accession>
<dbReference type="SUPFAM" id="SSF109635">
    <property type="entry name" value="DnaK suppressor protein DksA, alpha-hairpin domain"/>
    <property type="match status" value="1"/>
</dbReference>